<proteinExistence type="predicted"/>
<protein>
    <submittedName>
        <fullName evidence="1">Uncharacterized protein</fullName>
    </submittedName>
</protein>
<comment type="caution">
    <text evidence="1">The sequence shown here is derived from an EMBL/GenBank/DDBJ whole genome shotgun (WGS) entry which is preliminary data.</text>
</comment>
<sequence>MTTTQDKDEILDMSLMEFLVSAFASIMFQMPSITSPRGSSVNKGQDTSNQQLHFCNFIKTARTREQVPKRAIPRTVTETAINAVSTKLDAAHPEIKMPDDNPSPILIAAFLHEDLFLPTEDDRYDRHGHRNLPSRFYQYPVQYSQEYEEEVNLDEGGCRLCHVSAIIFLGKRPDDEDVSQDRARDGQRIHERKARTVALKMEASSLALELQGNGSSQALAD</sequence>
<keyword evidence="2" id="KW-1185">Reference proteome</keyword>
<dbReference type="AlphaFoldDB" id="A0AAD5RGD2"/>
<accession>A0AAD5RGD2</accession>
<evidence type="ECO:0000313" key="2">
    <source>
        <dbReference type="Proteomes" id="UP001201980"/>
    </source>
</evidence>
<name>A0AAD5RGD2_9PEZI</name>
<evidence type="ECO:0000313" key="1">
    <source>
        <dbReference type="EMBL" id="KAJ2892189.1"/>
    </source>
</evidence>
<organism evidence="1 2">
    <name type="scientific">Zalerion maritima</name>
    <dbReference type="NCBI Taxonomy" id="339359"/>
    <lineage>
        <taxon>Eukaryota</taxon>
        <taxon>Fungi</taxon>
        <taxon>Dikarya</taxon>
        <taxon>Ascomycota</taxon>
        <taxon>Pezizomycotina</taxon>
        <taxon>Sordariomycetes</taxon>
        <taxon>Lulworthiomycetidae</taxon>
        <taxon>Lulworthiales</taxon>
        <taxon>Lulworthiaceae</taxon>
        <taxon>Zalerion</taxon>
    </lineage>
</organism>
<reference evidence="1" key="1">
    <citation type="submission" date="2022-07" db="EMBL/GenBank/DDBJ databases">
        <title>Draft genome sequence of Zalerion maritima ATCC 34329, a (micro)plastics degrading marine fungus.</title>
        <authorList>
            <person name="Paco A."/>
            <person name="Goncalves M.F.M."/>
            <person name="Rocha-Santos T.A.P."/>
            <person name="Alves A."/>
        </authorList>
    </citation>
    <scope>NUCLEOTIDE SEQUENCE</scope>
    <source>
        <strain evidence="1">ATCC 34329</strain>
    </source>
</reference>
<dbReference type="Proteomes" id="UP001201980">
    <property type="component" value="Unassembled WGS sequence"/>
</dbReference>
<dbReference type="EMBL" id="JAKWBI020000868">
    <property type="protein sequence ID" value="KAJ2892189.1"/>
    <property type="molecule type" value="Genomic_DNA"/>
</dbReference>
<gene>
    <name evidence="1" type="ORF">MKZ38_010143</name>
</gene>